<reference evidence="1" key="1">
    <citation type="journal article" date="2012" name="Science">
        <title>Fermentation, hydrogen, and sulfur metabolism in multiple uncultivated bacterial phyla.</title>
        <authorList>
            <person name="Wrighton K.C."/>
            <person name="Thomas B.C."/>
            <person name="Sharon I."/>
            <person name="Miller C.S."/>
            <person name="Castelle C.J."/>
            <person name="VerBerkmoes N.C."/>
            <person name="Wilkins M.J."/>
            <person name="Hettich R.L."/>
            <person name="Lipton M.S."/>
            <person name="Williams K.H."/>
            <person name="Long P.E."/>
            <person name="Banfield J.F."/>
        </authorList>
    </citation>
    <scope>NUCLEOTIDE SEQUENCE [LARGE SCALE GENOMIC DNA]</scope>
</reference>
<organism evidence="1">
    <name type="scientific">uncultured bacterium</name>
    <name type="common">gcode 4</name>
    <dbReference type="NCBI Taxonomy" id="1234023"/>
    <lineage>
        <taxon>Bacteria</taxon>
        <taxon>environmental samples</taxon>
    </lineage>
</organism>
<accession>K1YVJ5</accession>
<dbReference type="EMBL" id="AMFJ01034463">
    <property type="protein sequence ID" value="EKD29259.1"/>
    <property type="molecule type" value="Genomic_DNA"/>
</dbReference>
<name>K1YVJ5_9BACT</name>
<comment type="caution">
    <text evidence="1">The sequence shown here is derived from an EMBL/GenBank/DDBJ whole genome shotgun (WGS) entry which is preliminary data.</text>
</comment>
<sequence length="71" mass="8228">GANNWSTTIDWATVLWQNPLGNKTLSSLPVQDLSFEVTGKVLTIRYHEYTHYDCLLGKHRTEERIKKVLLQ</sequence>
<gene>
    <name evidence="1" type="ORF">ACD_78C00463G0006</name>
</gene>
<proteinExistence type="predicted"/>
<dbReference type="AlphaFoldDB" id="K1YVJ5"/>
<protein>
    <submittedName>
        <fullName evidence="1">Uncharacterized protein</fullName>
    </submittedName>
</protein>
<feature type="non-terminal residue" evidence="1">
    <location>
        <position position="1"/>
    </location>
</feature>
<evidence type="ECO:0000313" key="1">
    <source>
        <dbReference type="EMBL" id="EKD29259.1"/>
    </source>
</evidence>